<dbReference type="SUPFAM" id="SSF46689">
    <property type="entry name" value="Homeodomain-like"/>
    <property type="match status" value="1"/>
</dbReference>
<dbReference type="Gene3D" id="1.10.10.60">
    <property type="entry name" value="Homeodomain-like"/>
    <property type="match status" value="2"/>
</dbReference>
<evidence type="ECO:0000313" key="5">
    <source>
        <dbReference type="Proteomes" id="UP000552864"/>
    </source>
</evidence>
<evidence type="ECO:0000256" key="1">
    <source>
        <dbReference type="ARBA" id="ARBA00023015"/>
    </source>
</evidence>
<protein>
    <submittedName>
        <fullName evidence="4">Helix-turn-helix domain-containing protein</fullName>
    </submittedName>
</protein>
<dbReference type="InterPro" id="IPR029062">
    <property type="entry name" value="Class_I_gatase-like"/>
</dbReference>
<dbReference type="Gene3D" id="3.40.50.880">
    <property type="match status" value="1"/>
</dbReference>
<comment type="caution">
    <text evidence="4">The sequence shown here is derived from an EMBL/GenBank/DDBJ whole genome shotgun (WGS) entry which is preliminary data.</text>
</comment>
<dbReference type="InterPro" id="IPR009057">
    <property type="entry name" value="Homeodomain-like_sf"/>
</dbReference>
<feature type="domain" description="HTH araC/xylS-type" evidence="3">
    <location>
        <begin position="219"/>
        <end position="305"/>
    </location>
</feature>
<evidence type="ECO:0000259" key="3">
    <source>
        <dbReference type="PROSITE" id="PS01124"/>
    </source>
</evidence>
<dbReference type="GO" id="GO:0003700">
    <property type="term" value="F:DNA-binding transcription factor activity"/>
    <property type="evidence" value="ECO:0007669"/>
    <property type="project" value="InterPro"/>
</dbReference>
<keyword evidence="5" id="KW-1185">Reference proteome</keyword>
<keyword evidence="1" id="KW-0805">Transcription regulation</keyword>
<dbReference type="GO" id="GO:0043565">
    <property type="term" value="F:sequence-specific DNA binding"/>
    <property type="evidence" value="ECO:0007669"/>
    <property type="project" value="InterPro"/>
</dbReference>
<proteinExistence type="predicted"/>
<dbReference type="EMBL" id="JABAHZ010000001">
    <property type="protein sequence ID" value="NLR77913.1"/>
    <property type="molecule type" value="Genomic_DNA"/>
</dbReference>
<evidence type="ECO:0000256" key="2">
    <source>
        <dbReference type="ARBA" id="ARBA00023163"/>
    </source>
</evidence>
<keyword evidence="2" id="KW-0804">Transcription</keyword>
<gene>
    <name evidence="4" type="ORF">HGH91_04715</name>
</gene>
<name>A0A847SDR5_9BACT</name>
<dbReference type="PANTHER" id="PTHR43130">
    <property type="entry name" value="ARAC-FAMILY TRANSCRIPTIONAL REGULATOR"/>
    <property type="match status" value="1"/>
</dbReference>
<accession>A0A847SDR5</accession>
<dbReference type="Pfam" id="PF12833">
    <property type="entry name" value="HTH_18"/>
    <property type="match status" value="1"/>
</dbReference>
<dbReference type="SMART" id="SM00342">
    <property type="entry name" value="HTH_ARAC"/>
    <property type="match status" value="1"/>
</dbReference>
<dbReference type="AlphaFoldDB" id="A0A847SDR5"/>
<dbReference type="InterPro" id="IPR018060">
    <property type="entry name" value="HTH_AraC"/>
</dbReference>
<dbReference type="PROSITE" id="PS01124">
    <property type="entry name" value="HTH_ARAC_FAMILY_2"/>
    <property type="match status" value="1"/>
</dbReference>
<sequence>MTKRKIVFILLPQVELLDLAGPAQVFTEARSQGLAADVIFCGFHQPVNSAAGLALAPALHYNDVSLDTSDIIFLPGIHAETLSREPAAEKAFLEWLRSQAGKGVLICSVCNAAFVLAEAGLLDQRECTTHWRSVKMLQQLYPAVKVLTDVLFVKSERIYTSAGVSSGIDLALFVLEEWKGALFAHQVARGLVVYHRRNAGHSQQSIYLAYRNHIRAEIHRVQDYMIEHLSTDCDLDTLADVAAMSPRNLARVFKTQTGITVHQYLTALRMEKAHTLRKDPAHTMAYIASQCGFTSARQLQRILLP</sequence>
<dbReference type="Pfam" id="PF01965">
    <property type="entry name" value="DJ-1_PfpI"/>
    <property type="match status" value="1"/>
</dbReference>
<dbReference type="PANTHER" id="PTHR43130:SF3">
    <property type="entry name" value="HTH-TYPE TRANSCRIPTIONAL REGULATOR RV1931C"/>
    <property type="match status" value="1"/>
</dbReference>
<dbReference type="Proteomes" id="UP000552864">
    <property type="component" value="Unassembled WGS sequence"/>
</dbReference>
<dbReference type="InterPro" id="IPR052158">
    <property type="entry name" value="INH-QAR"/>
</dbReference>
<dbReference type="InterPro" id="IPR002818">
    <property type="entry name" value="DJ-1/PfpI"/>
</dbReference>
<dbReference type="SUPFAM" id="SSF52317">
    <property type="entry name" value="Class I glutamine amidotransferase-like"/>
    <property type="match status" value="1"/>
</dbReference>
<dbReference type="CDD" id="cd03137">
    <property type="entry name" value="GATase1_AraC_1"/>
    <property type="match status" value="1"/>
</dbReference>
<organism evidence="4 5">
    <name type="scientific">Chitinophaga eiseniae</name>
    <dbReference type="NCBI Taxonomy" id="634771"/>
    <lineage>
        <taxon>Bacteria</taxon>
        <taxon>Pseudomonadati</taxon>
        <taxon>Bacteroidota</taxon>
        <taxon>Chitinophagia</taxon>
        <taxon>Chitinophagales</taxon>
        <taxon>Chitinophagaceae</taxon>
        <taxon>Chitinophaga</taxon>
    </lineage>
</organism>
<dbReference type="RefSeq" id="WP_168737274.1">
    <property type="nucleotide sequence ID" value="NZ_JABAHZ010000001.1"/>
</dbReference>
<reference evidence="4 5" key="1">
    <citation type="submission" date="2020-04" db="EMBL/GenBank/DDBJ databases">
        <authorList>
            <person name="Yin C."/>
        </authorList>
    </citation>
    <scope>NUCLEOTIDE SEQUENCE [LARGE SCALE GENOMIC DNA]</scope>
    <source>
        <strain evidence="4 5">Ak56</strain>
    </source>
</reference>
<evidence type="ECO:0000313" key="4">
    <source>
        <dbReference type="EMBL" id="NLR77913.1"/>
    </source>
</evidence>